<gene>
    <name evidence="4" type="ORF">LCGC14_0803650</name>
</gene>
<protein>
    <recommendedName>
        <fullName evidence="3">CDC48 domain-containing protein</fullName>
    </recommendedName>
</protein>
<evidence type="ECO:0000313" key="4">
    <source>
        <dbReference type="EMBL" id="KKN33433.1"/>
    </source>
</evidence>
<comment type="caution">
    <text evidence="4">The sequence shown here is derived from an EMBL/GenBank/DDBJ whole genome shotgun (WGS) entry which is preliminary data.</text>
</comment>
<dbReference type="Pfam" id="PF02933">
    <property type="entry name" value="CDC48_2"/>
    <property type="match status" value="1"/>
</dbReference>
<organism evidence="4">
    <name type="scientific">marine sediment metagenome</name>
    <dbReference type="NCBI Taxonomy" id="412755"/>
    <lineage>
        <taxon>unclassified sequences</taxon>
        <taxon>metagenomes</taxon>
        <taxon>ecological metagenomes</taxon>
    </lineage>
</organism>
<reference evidence="4" key="1">
    <citation type="journal article" date="2015" name="Nature">
        <title>Complex archaea that bridge the gap between prokaryotes and eukaryotes.</title>
        <authorList>
            <person name="Spang A."/>
            <person name="Saw J.H."/>
            <person name="Jorgensen S.L."/>
            <person name="Zaremba-Niedzwiedzka K."/>
            <person name="Martijn J."/>
            <person name="Lind A.E."/>
            <person name="van Eijk R."/>
            <person name="Schleper C."/>
            <person name="Guy L."/>
            <person name="Ettema T.J."/>
        </authorList>
    </citation>
    <scope>NUCLEOTIDE SEQUENCE</scope>
</reference>
<proteinExistence type="predicted"/>
<accession>A0A0F9SW40</accession>
<dbReference type="AlphaFoldDB" id="A0A0F9SW40"/>
<dbReference type="SUPFAM" id="SSF54585">
    <property type="entry name" value="Cdc48 domain 2-like"/>
    <property type="match status" value="1"/>
</dbReference>
<evidence type="ECO:0000256" key="2">
    <source>
        <dbReference type="ARBA" id="ARBA00022840"/>
    </source>
</evidence>
<keyword evidence="2" id="KW-0067">ATP-binding</keyword>
<dbReference type="GO" id="GO:0005524">
    <property type="term" value="F:ATP binding"/>
    <property type="evidence" value="ECO:0007669"/>
    <property type="project" value="UniProtKB-KW"/>
</dbReference>
<evidence type="ECO:0000259" key="3">
    <source>
        <dbReference type="Pfam" id="PF02933"/>
    </source>
</evidence>
<evidence type="ECO:0000256" key="1">
    <source>
        <dbReference type="ARBA" id="ARBA00022741"/>
    </source>
</evidence>
<dbReference type="EMBL" id="LAZR01002178">
    <property type="protein sequence ID" value="KKN33433.1"/>
    <property type="molecule type" value="Genomic_DNA"/>
</dbReference>
<keyword evidence="1" id="KW-0547">Nucleotide-binding</keyword>
<feature type="domain" description="CDC48" evidence="3">
    <location>
        <begin position="1"/>
        <end position="48"/>
    </location>
</feature>
<dbReference type="InterPro" id="IPR004201">
    <property type="entry name" value="Cdc48_dom2"/>
</dbReference>
<sequence>LENRIITKGDVLSFNAIGKRIDFVIIDYFPKADAVRIHLGTRIIISEKTYREIENELKKIDNAKELRNGCKTQL</sequence>
<dbReference type="InterPro" id="IPR029067">
    <property type="entry name" value="CDC48_domain_2-like_sf"/>
</dbReference>
<name>A0A0F9SW40_9ZZZZ</name>
<feature type="non-terminal residue" evidence="4">
    <location>
        <position position="1"/>
    </location>
</feature>